<gene>
    <name evidence="3" type="ORF">FK530_17075</name>
</gene>
<dbReference type="RefSeq" id="WP_146488187.1">
    <property type="nucleotide sequence ID" value="NZ_VIGX01000011.1"/>
</dbReference>
<reference evidence="3 4" key="1">
    <citation type="submission" date="2019-06" db="EMBL/GenBank/DDBJ databases">
        <title>Tsukamurella conjunctivitidis sp. nov., Tsukamurella assacharolytica sp. nov. and Tsukamurella sputae sp. nov. isolated from patients with conjunctivitis, bacteraemia (lymphoma) and respiratory infection (sputum) in Hong Kong.</title>
        <authorList>
            <person name="Teng J.L.L."/>
            <person name="Lee H.H."/>
            <person name="Fong J.Y.H."/>
            <person name="Fok K.M.N."/>
            <person name="Lau S.K.P."/>
            <person name="Woo P.C.Y."/>
        </authorList>
    </citation>
    <scope>NUCLEOTIDE SEQUENCE [LARGE SCALE GENOMIC DNA]</scope>
    <source>
        <strain evidence="3 4">HKU72</strain>
    </source>
</reference>
<dbReference type="EMBL" id="VIGX01000011">
    <property type="protein sequence ID" value="TWS27650.1"/>
    <property type="molecule type" value="Genomic_DNA"/>
</dbReference>
<evidence type="ECO:0000256" key="1">
    <source>
        <dbReference type="SAM" id="MobiDB-lite"/>
    </source>
</evidence>
<organism evidence="3 4">
    <name type="scientific">Tsukamurella conjunctivitidis</name>
    <dbReference type="NCBI Taxonomy" id="2592068"/>
    <lineage>
        <taxon>Bacteria</taxon>
        <taxon>Bacillati</taxon>
        <taxon>Actinomycetota</taxon>
        <taxon>Actinomycetes</taxon>
        <taxon>Mycobacteriales</taxon>
        <taxon>Tsukamurellaceae</taxon>
        <taxon>Tsukamurella</taxon>
    </lineage>
</organism>
<dbReference type="OrthoDB" id="4775263at2"/>
<feature type="transmembrane region" description="Helical" evidence="2">
    <location>
        <begin position="56"/>
        <end position="76"/>
    </location>
</feature>
<dbReference type="Proteomes" id="UP000319375">
    <property type="component" value="Unassembled WGS sequence"/>
</dbReference>
<proteinExistence type="predicted"/>
<evidence type="ECO:0000313" key="4">
    <source>
        <dbReference type="Proteomes" id="UP000319375"/>
    </source>
</evidence>
<keyword evidence="2" id="KW-1133">Transmembrane helix</keyword>
<protein>
    <submittedName>
        <fullName evidence="3">Uncharacterized protein</fullName>
    </submittedName>
</protein>
<comment type="caution">
    <text evidence="3">The sequence shown here is derived from an EMBL/GenBank/DDBJ whole genome shotgun (WGS) entry which is preliminary data.</text>
</comment>
<name>A0A5C5RYX6_9ACTN</name>
<keyword evidence="2" id="KW-0812">Transmembrane</keyword>
<evidence type="ECO:0000256" key="2">
    <source>
        <dbReference type="SAM" id="Phobius"/>
    </source>
</evidence>
<evidence type="ECO:0000313" key="3">
    <source>
        <dbReference type="EMBL" id="TWS27650.1"/>
    </source>
</evidence>
<dbReference type="AlphaFoldDB" id="A0A5C5RYX6"/>
<keyword evidence="2" id="KW-0472">Membrane</keyword>
<accession>A0A5C5RYX6</accession>
<keyword evidence="4" id="KW-1185">Reference proteome</keyword>
<sequence length="325" mass="33880">MSYDENPLDRISSGPAPTGPSPWRSNRLPTGSPYAGGGRYGTGDVRNRRRRLGRGGWITLVVAVVLIAGAVGWAAVSKPGTPEFASPIGTATAPPPPPSVGQITGSSVFTTGLVSPPGCALPPLAATRESVEAFARTGTVCLEAVWGLRAGTVRPFSSPDDVPPGPGCYTGVPVTSYGTCNDIIYLNVDAAIEAAGNQAPRLLQWLAMAVADRAESRAGVASDTGALVRSVDADSALGLEYRKRDKAQHLCLAGATIQRLVDHGITRADVEQASAQSRVWTLLGEGPDGPRVQAATAQQWFDRGSLSPTQEVCRTAWTVPVDQVS</sequence>
<feature type="region of interest" description="Disordered" evidence="1">
    <location>
        <begin position="1"/>
        <end position="47"/>
    </location>
</feature>